<proteinExistence type="predicted"/>
<keyword evidence="8" id="KW-0418">Kinase</keyword>
<reference evidence="8 9" key="1">
    <citation type="journal article" date="2018" name="Front. Plant Sci.">
        <title>Red Clover (Trifolium pratense) and Zigzag Clover (T. medium) - A Picture of Genomic Similarities and Differences.</title>
        <authorList>
            <person name="Dluhosova J."/>
            <person name="Istvanek J."/>
            <person name="Nedelnik J."/>
            <person name="Repkova J."/>
        </authorList>
    </citation>
    <scope>NUCLEOTIDE SEQUENCE [LARGE SCALE GENOMIC DNA]</scope>
    <source>
        <strain evidence="9">cv. 10/8</strain>
        <tissue evidence="8">Leaf</tissue>
    </source>
</reference>
<dbReference type="AlphaFoldDB" id="A0A392NJR7"/>
<keyword evidence="5" id="KW-0472">Membrane</keyword>
<dbReference type="Pfam" id="PF00560">
    <property type="entry name" value="LRR_1"/>
    <property type="match status" value="2"/>
</dbReference>
<comment type="caution">
    <text evidence="8">The sequence shown here is derived from an EMBL/GenBank/DDBJ whole genome shotgun (WGS) entry which is preliminary data.</text>
</comment>
<dbReference type="SUPFAM" id="SSF52058">
    <property type="entry name" value="L domain-like"/>
    <property type="match status" value="1"/>
</dbReference>
<protein>
    <submittedName>
        <fullName evidence="8">Receptor-like protein kinase</fullName>
    </submittedName>
</protein>
<evidence type="ECO:0000256" key="5">
    <source>
        <dbReference type="ARBA" id="ARBA00023136"/>
    </source>
</evidence>
<evidence type="ECO:0000256" key="6">
    <source>
        <dbReference type="ARBA" id="ARBA00023170"/>
    </source>
</evidence>
<feature type="non-terminal residue" evidence="8">
    <location>
        <position position="1"/>
    </location>
</feature>
<evidence type="ECO:0000313" key="9">
    <source>
        <dbReference type="Proteomes" id="UP000265520"/>
    </source>
</evidence>
<dbReference type="InterPro" id="IPR046956">
    <property type="entry name" value="RLP23-like"/>
</dbReference>
<keyword evidence="3" id="KW-0732">Signal</keyword>
<sequence>ISGMLPDLSVLSSLRMLMLWDNKLIGEIPTSIGSLKKLEELYLGGNYIEGVVSESHFTNLSKLQHLDLSENLLTMKFVDLSNNNLSGKIPSSMGALVNMEALILRNNSLSGQLPSSLKNCSRKLALLDLGENMFHGPIPSWIGDTYREESQHV</sequence>
<dbReference type="PANTHER" id="PTHR48063">
    <property type="entry name" value="LRR RECEPTOR-LIKE KINASE"/>
    <property type="match status" value="1"/>
</dbReference>
<dbReference type="Gene3D" id="3.80.10.10">
    <property type="entry name" value="Ribonuclease Inhibitor"/>
    <property type="match status" value="2"/>
</dbReference>
<evidence type="ECO:0000313" key="8">
    <source>
        <dbReference type="EMBL" id="MCH99661.1"/>
    </source>
</evidence>
<keyword evidence="6 8" id="KW-0675">Receptor</keyword>
<dbReference type="GO" id="GO:0016020">
    <property type="term" value="C:membrane"/>
    <property type="evidence" value="ECO:0007669"/>
    <property type="project" value="UniProtKB-SubCell"/>
</dbReference>
<evidence type="ECO:0000256" key="4">
    <source>
        <dbReference type="ARBA" id="ARBA00022989"/>
    </source>
</evidence>
<comment type="subcellular location">
    <subcellularLocation>
        <location evidence="1">Membrane</location>
        <topology evidence="1">Single-pass type I membrane protein</topology>
    </subcellularLocation>
</comment>
<evidence type="ECO:0000256" key="7">
    <source>
        <dbReference type="ARBA" id="ARBA00023180"/>
    </source>
</evidence>
<dbReference type="Pfam" id="PF13855">
    <property type="entry name" value="LRR_8"/>
    <property type="match status" value="1"/>
</dbReference>
<keyword evidence="9" id="KW-1185">Reference proteome</keyword>
<organism evidence="8 9">
    <name type="scientific">Trifolium medium</name>
    <dbReference type="NCBI Taxonomy" id="97028"/>
    <lineage>
        <taxon>Eukaryota</taxon>
        <taxon>Viridiplantae</taxon>
        <taxon>Streptophyta</taxon>
        <taxon>Embryophyta</taxon>
        <taxon>Tracheophyta</taxon>
        <taxon>Spermatophyta</taxon>
        <taxon>Magnoliopsida</taxon>
        <taxon>eudicotyledons</taxon>
        <taxon>Gunneridae</taxon>
        <taxon>Pentapetalae</taxon>
        <taxon>rosids</taxon>
        <taxon>fabids</taxon>
        <taxon>Fabales</taxon>
        <taxon>Fabaceae</taxon>
        <taxon>Papilionoideae</taxon>
        <taxon>50 kb inversion clade</taxon>
        <taxon>NPAAA clade</taxon>
        <taxon>Hologalegina</taxon>
        <taxon>IRL clade</taxon>
        <taxon>Trifolieae</taxon>
        <taxon>Trifolium</taxon>
    </lineage>
</organism>
<keyword evidence="7" id="KW-0325">Glycoprotein</keyword>
<keyword evidence="8" id="KW-0808">Transferase</keyword>
<keyword evidence="2" id="KW-0812">Transmembrane</keyword>
<dbReference type="InterPro" id="IPR032675">
    <property type="entry name" value="LRR_dom_sf"/>
</dbReference>
<dbReference type="EMBL" id="LXQA010040965">
    <property type="protein sequence ID" value="MCH99661.1"/>
    <property type="molecule type" value="Genomic_DNA"/>
</dbReference>
<evidence type="ECO:0000256" key="1">
    <source>
        <dbReference type="ARBA" id="ARBA00004479"/>
    </source>
</evidence>
<dbReference type="InterPro" id="IPR001611">
    <property type="entry name" value="Leu-rich_rpt"/>
</dbReference>
<accession>A0A392NJR7</accession>
<keyword evidence="4" id="KW-1133">Transmembrane helix</keyword>
<evidence type="ECO:0000256" key="3">
    <source>
        <dbReference type="ARBA" id="ARBA00022729"/>
    </source>
</evidence>
<dbReference type="PANTHER" id="PTHR48063:SF112">
    <property type="entry name" value="RECEPTOR LIKE PROTEIN 30-LIKE"/>
    <property type="match status" value="1"/>
</dbReference>
<dbReference type="Proteomes" id="UP000265520">
    <property type="component" value="Unassembled WGS sequence"/>
</dbReference>
<dbReference type="GO" id="GO:0016301">
    <property type="term" value="F:kinase activity"/>
    <property type="evidence" value="ECO:0007669"/>
    <property type="project" value="UniProtKB-KW"/>
</dbReference>
<evidence type="ECO:0000256" key="2">
    <source>
        <dbReference type="ARBA" id="ARBA00022692"/>
    </source>
</evidence>
<name>A0A392NJR7_9FABA</name>